<evidence type="ECO:0000259" key="2">
    <source>
        <dbReference type="Pfam" id="PF24800"/>
    </source>
</evidence>
<dbReference type="PANTHER" id="PTHR42109:SF2">
    <property type="entry name" value="INTEGRAL MEMBRANE PROTEIN"/>
    <property type="match status" value="1"/>
</dbReference>
<keyword evidence="1" id="KW-0472">Membrane</keyword>
<organism evidence="3 4">
    <name type="scientific">Niveomyces insectorum RCEF 264</name>
    <dbReference type="NCBI Taxonomy" id="1081102"/>
    <lineage>
        <taxon>Eukaryota</taxon>
        <taxon>Fungi</taxon>
        <taxon>Dikarya</taxon>
        <taxon>Ascomycota</taxon>
        <taxon>Pezizomycotina</taxon>
        <taxon>Sordariomycetes</taxon>
        <taxon>Hypocreomycetidae</taxon>
        <taxon>Hypocreales</taxon>
        <taxon>Cordycipitaceae</taxon>
        <taxon>Niveomyces</taxon>
    </lineage>
</organism>
<feature type="transmembrane region" description="Helical" evidence="1">
    <location>
        <begin position="111"/>
        <end position="132"/>
    </location>
</feature>
<sequence>MTKLTEQNNISIVEIVYYAPALVFAGILCWRHGFGRSAGWFYLIVLSLIRILGGCLQLATISSPANVNLLVGAQTLQSIGLSPLILVLLGFVSRIYSALPSNAQPALPNTRVLRLLQILVMVGLILTIVGGVNTGDQISDALAAGQPLQYTVASESKGGIGCMIAGFVLLLLSALVLSGSYGRMPYSEQRLLLAVGLAAPFVLVRLIYSILVAFSHNPSFRQYGGAPDAANYVAGMCVAMEFAAVAIFEVAGMSIAYVPHKERQAILPGARTAEAHNLTAYQGHGGPQYPKQVETV</sequence>
<reference evidence="3 4" key="1">
    <citation type="journal article" date="2016" name="Genome Biol. Evol.">
        <title>Divergent and convergent evolution of fungal pathogenicity.</title>
        <authorList>
            <person name="Shang Y."/>
            <person name="Xiao G."/>
            <person name="Zheng P."/>
            <person name="Cen K."/>
            <person name="Zhan S."/>
            <person name="Wang C."/>
        </authorList>
    </citation>
    <scope>NUCLEOTIDE SEQUENCE [LARGE SCALE GENOMIC DNA]</scope>
    <source>
        <strain evidence="3 4">RCEF 264</strain>
    </source>
</reference>
<evidence type="ECO:0000313" key="4">
    <source>
        <dbReference type="Proteomes" id="UP000076874"/>
    </source>
</evidence>
<feature type="transmembrane region" description="Helical" evidence="1">
    <location>
        <begin position="40"/>
        <end position="59"/>
    </location>
</feature>
<dbReference type="STRING" id="1081102.A0A167QWW7"/>
<name>A0A167QWW7_9HYPO</name>
<accession>A0A167QWW7</accession>
<feature type="transmembrane region" description="Helical" evidence="1">
    <location>
        <begin position="15"/>
        <end position="33"/>
    </location>
</feature>
<dbReference type="EMBL" id="AZHD01000013">
    <property type="protein sequence ID" value="OAA58044.1"/>
    <property type="molecule type" value="Genomic_DNA"/>
</dbReference>
<keyword evidence="1" id="KW-0812">Transmembrane</keyword>
<feature type="transmembrane region" description="Helical" evidence="1">
    <location>
        <begin position="79"/>
        <end position="99"/>
    </location>
</feature>
<dbReference type="Pfam" id="PF24800">
    <property type="entry name" value="DUF7702"/>
    <property type="match status" value="1"/>
</dbReference>
<dbReference type="OrthoDB" id="2560628at2759"/>
<dbReference type="PANTHER" id="PTHR42109">
    <property type="entry name" value="UNPLACED GENOMIC SCAFFOLD UM_SCAF_CONTIG_1.265, WHOLE GENOME SHOTGUN SEQUENCE"/>
    <property type="match status" value="1"/>
</dbReference>
<feature type="domain" description="DUF7702" evidence="2">
    <location>
        <begin position="4"/>
        <end position="255"/>
    </location>
</feature>
<comment type="caution">
    <text evidence="3">The sequence shown here is derived from an EMBL/GenBank/DDBJ whole genome shotgun (WGS) entry which is preliminary data.</text>
</comment>
<dbReference type="Proteomes" id="UP000076874">
    <property type="component" value="Unassembled WGS sequence"/>
</dbReference>
<dbReference type="InterPro" id="IPR056119">
    <property type="entry name" value="DUF7702"/>
</dbReference>
<gene>
    <name evidence="3" type="ORF">SPI_06929</name>
</gene>
<dbReference type="AlphaFoldDB" id="A0A167QWW7"/>
<proteinExistence type="predicted"/>
<keyword evidence="4" id="KW-1185">Reference proteome</keyword>
<feature type="transmembrane region" description="Helical" evidence="1">
    <location>
        <begin position="232"/>
        <end position="258"/>
    </location>
</feature>
<evidence type="ECO:0000313" key="3">
    <source>
        <dbReference type="EMBL" id="OAA58044.1"/>
    </source>
</evidence>
<keyword evidence="1" id="KW-1133">Transmembrane helix</keyword>
<feature type="transmembrane region" description="Helical" evidence="1">
    <location>
        <begin position="191"/>
        <end position="212"/>
    </location>
</feature>
<feature type="transmembrane region" description="Helical" evidence="1">
    <location>
        <begin position="158"/>
        <end position="179"/>
    </location>
</feature>
<protein>
    <recommendedName>
        <fullName evidence="2">DUF7702 domain-containing protein</fullName>
    </recommendedName>
</protein>
<evidence type="ECO:0000256" key="1">
    <source>
        <dbReference type="SAM" id="Phobius"/>
    </source>
</evidence>